<feature type="region of interest" description="Disordered" evidence="1">
    <location>
        <begin position="33"/>
        <end position="67"/>
    </location>
</feature>
<dbReference type="AlphaFoldDB" id="A0A915IZM3"/>
<evidence type="ECO:0000313" key="4">
    <source>
        <dbReference type="WBParaSite" id="nRc.2.0.1.t19284-RA"/>
    </source>
</evidence>
<dbReference type="WBParaSite" id="nRc.2.0.1.t19284-RA">
    <property type="protein sequence ID" value="nRc.2.0.1.t19284-RA"/>
    <property type="gene ID" value="nRc.2.0.1.g19284"/>
</dbReference>
<feature type="chain" id="PRO_5036791517" evidence="2">
    <location>
        <begin position="29"/>
        <end position="223"/>
    </location>
</feature>
<feature type="signal peptide" evidence="2">
    <location>
        <begin position="1"/>
        <end position="28"/>
    </location>
</feature>
<evidence type="ECO:0000256" key="2">
    <source>
        <dbReference type="SAM" id="SignalP"/>
    </source>
</evidence>
<dbReference type="Proteomes" id="UP000887565">
    <property type="component" value="Unplaced"/>
</dbReference>
<protein>
    <submittedName>
        <fullName evidence="4">Uncharacterized protein</fullName>
    </submittedName>
</protein>
<evidence type="ECO:0000313" key="3">
    <source>
        <dbReference type="Proteomes" id="UP000887565"/>
    </source>
</evidence>
<organism evidence="3 4">
    <name type="scientific">Romanomermis culicivorax</name>
    <name type="common">Nematode worm</name>
    <dbReference type="NCBI Taxonomy" id="13658"/>
    <lineage>
        <taxon>Eukaryota</taxon>
        <taxon>Metazoa</taxon>
        <taxon>Ecdysozoa</taxon>
        <taxon>Nematoda</taxon>
        <taxon>Enoplea</taxon>
        <taxon>Dorylaimia</taxon>
        <taxon>Mermithida</taxon>
        <taxon>Mermithoidea</taxon>
        <taxon>Mermithidae</taxon>
        <taxon>Romanomermis</taxon>
    </lineage>
</organism>
<keyword evidence="3" id="KW-1185">Reference proteome</keyword>
<accession>A0A915IZM3</accession>
<evidence type="ECO:0000256" key="1">
    <source>
        <dbReference type="SAM" id="MobiDB-lite"/>
    </source>
</evidence>
<name>A0A915IZM3_ROMCU</name>
<keyword evidence="2" id="KW-0732">Signal</keyword>
<reference evidence="4" key="1">
    <citation type="submission" date="2022-11" db="UniProtKB">
        <authorList>
            <consortium name="WormBaseParasite"/>
        </authorList>
    </citation>
    <scope>IDENTIFICATION</scope>
</reference>
<feature type="compositionally biased region" description="Low complexity" evidence="1">
    <location>
        <begin position="33"/>
        <end position="59"/>
    </location>
</feature>
<sequence length="223" mass="24873">MSLFTCLSVRKLICIFLLCVAFSDRLYGQQQPQSPGQFFPSMPAQPFGQQPPLGSGSQQPPTPNNFQHHTLEVNWHEPYNYALYCVGQSPVQDLRFICPTCGRNNTGSQLGGALPAADGRAPFAALQQQAQIDQLLFQHTKDMTSLMQYPVIKLVMLPITGEVWDKQRIQCVGYYPGALTPTGVRPNVTADTLISVQYVAKPQILDQLDRRPLFTGQGRCFQR</sequence>
<proteinExistence type="predicted"/>